<keyword evidence="2" id="KW-1185">Reference proteome</keyword>
<sequence>MSSPADSSNLISLPPHDLARWRARDDVAVKIGFLAQGDSEARTIRRSGFRMNEGHLDAAGVDYVLCTLERKGTKDSFTLYISATVNAKLPLPSEPHTSPVAIIDSFADGPYTEAPVWRQWPKSLQLLCLRASFLFDFARVAMWPENLAQPGLSRAMIDWASASAIGTWVQHERLAPLTLAKPRSSPRNQRRHRVRVRCQGDLVEDDVDSSPTSARSTT</sequence>
<dbReference type="Proteomes" id="UP001221142">
    <property type="component" value="Unassembled WGS sequence"/>
</dbReference>
<protein>
    <submittedName>
        <fullName evidence="1">Uncharacterized protein</fullName>
    </submittedName>
</protein>
<organism evidence="1 2">
    <name type="scientific">Roridomyces roridus</name>
    <dbReference type="NCBI Taxonomy" id="1738132"/>
    <lineage>
        <taxon>Eukaryota</taxon>
        <taxon>Fungi</taxon>
        <taxon>Dikarya</taxon>
        <taxon>Basidiomycota</taxon>
        <taxon>Agaricomycotina</taxon>
        <taxon>Agaricomycetes</taxon>
        <taxon>Agaricomycetidae</taxon>
        <taxon>Agaricales</taxon>
        <taxon>Marasmiineae</taxon>
        <taxon>Mycenaceae</taxon>
        <taxon>Roridomyces</taxon>
    </lineage>
</organism>
<evidence type="ECO:0000313" key="2">
    <source>
        <dbReference type="Proteomes" id="UP001221142"/>
    </source>
</evidence>
<proteinExistence type="predicted"/>
<gene>
    <name evidence="1" type="ORF">FB45DRAFT_1025957</name>
</gene>
<dbReference type="EMBL" id="JARKIF010000007">
    <property type="protein sequence ID" value="KAJ7635058.1"/>
    <property type="molecule type" value="Genomic_DNA"/>
</dbReference>
<comment type="caution">
    <text evidence="1">The sequence shown here is derived from an EMBL/GenBank/DDBJ whole genome shotgun (WGS) entry which is preliminary data.</text>
</comment>
<evidence type="ECO:0000313" key="1">
    <source>
        <dbReference type="EMBL" id="KAJ7635058.1"/>
    </source>
</evidence>
<name>A0AAD7BZV5_9AGAR</name>
<reference evidence="1" key="1">
    <citation type="submission" date="2023-03" db="EMBL/GenBank/DDBJ databases">
        <title>Massive genome expansion in bonnet fungi (Mycena s.s.) driven by repeated elements and novel gene families across ecological guilds.</title>
        <authorList>
            <consortium name="Lawrence Berkeley National Laboratory"/>
            <person name="Harder C.B."/>
            <person name="Miyauchi S."/>
            <person name="Viragh M."/>
            <person name="Kuo A."/>
            <person name="Thoen E."/>
            <person name="Andreopoulos B."/>
            <person name="Lu D."/>
            <person name="Skrede I."/>
            <person name="Drula E."/>
            <person name="Henrissat B."/>
            <person name="Morin E."/>
            <person name="Kohler A."/>
            <person name="Barry K."/>
            <person name="LaButti K."/>
            <person name="Morin E."/>
            <person name="Salamov A."/>
            <person name="Lipzen A."/>
            <person name="Mereny Z."/>
            <person name="Hegedus B."/>
            <person name="Baldrian P."/>
            <person name="Stursova M."/>
            <person name="Weitz H."/>
            <person name="Taylor A."/>
            <person name="Grigoriev I.V."/>
            <person name="Nagy L.G."/>
            <person name="Martin F."/>
            <person name="Kauserud H."/>
        </authorList>
    </citation>
    <scope>NUCLEOTIDE SEQUENCE</scope>
    <source>
        <strain evidence="1">9284</strain>
    </source>
</reference>
<dbReference type="AlphaFoldDB" id="A0AAD7BZV5"/>
<accession>A0AAD7BZV5</accession>